<feature type="domain" description="F-box" evidence="1">
    <location>
        <begin position="7"/>
        <end position="42"/>
    </location>
</feature>
<name>A0AAW0CMW1_9AGAR</name>
<reference evidence="2 3" key="1">
    <citation type="journal article" date="2024" name="J Genomics">
        <title>Draft genome sequencing and assembly of Favolaschia claudopus CIRM-BRFM 2984 isolated from oak limbs.</title>
        <authorList>
            <person name="Navarro D."/>
            <person name="Drula E."/>
            <person name="Chaduli D."/>
            <person name="Cazenave R."/>
            <person name="Ahrendt S."/>
            <person name="Wang J."/>
            <person name="Lipzen A."/>
            <person name="Daum C."/>
            <person name="Barry K."/>
            <person name="Grigoriev I.V."/>
            <person name="Favel A."/>
            <person name="Rosso M.N."/>
            <person name="Martin F."/>
        </authorList>
    </citation>
    <scope>NUCLEOTIDE SEQUENCE [LARGE SCALE GENOMIC DNA]</scope>
    <source>
        <strain evidence="2 3">CIRM-BRFM 2984</strain>
    </source>
</reference>
<dbReference type="InterPro" id="IPR036047">
    <property type="entry name" value="F-box-like_dom_sf"/>
</dbReference>
<evidence type="ECO:0000313" key="2">
    <source>
        <dbReference type="EMBL" id="KAK7039586.1"/>
    </source>
</evidence>
<dbReference type="SUPFAM" id="SSF81383">
    <property type="entry name" value="F-box domain"/>
    <property type="match status" value="1"/>
</dbReference>
<dbReference type="InterPro" id="IPR001810">
    <property type="entry name" value="F-box_dom"/>
</dbReference>
<dbReference type="EMBL" id="JAWWNJ010000016">
    <property type="protein sequence ID" value="KAK7039586.1"/>
    <property type="molecule type" value="Genomic_DNA"/>
</dbReference>
<dbReference type="Pfam" id="PF12937">
    <property type="entry name" value="F-box-like"/>
    <property type="match status" value="1"/>
</dbReference>
<gene>
    <name evidence="2" type="ORF">R3P38DRAFT_483202</name>
</gene>
<organism evidence="2 3">
    <name type="scientific">Favolaschia claudopus</name>
    <dbReference type="NCBI Taxonomy" id="2862362"/>
    <lineage>
        <taxon>Eukaryota</taxon>
        <taxon>Fungi</taxon>
        <taxon>Dikarya</taxon>
        <taxon>Basidiomycota</taxon>
        <taxon>Agaricomycotina</taxon>
        <taxon>Agaricomycetes</taxon>
        <taxon>Agaricomycetidae</taxon>
        <taxon>Agaricales</taxon>
        <taxon>Marasmiineae</taxon>
        <taxon>Mycenaceae</taxon>
        <taxon>Favolaschia</taxon>
    </lineage>
</organism>
<comment type="caution">
    <text evidence="2">The sequence shown here is derived from an EMBL/GenBank/DDBJ whole genome shotgun (WGS) entry which is preliminary data.</text>
</comment>
<sequence length="471" mass="52676">MSNLSLLSMPDEILLVIFSHLLDPYPLYPLSTLCRRLHHIALPLYLSRTGVYTEPCPESETCHTSESSISIAGDKTYTLAALQIALFLRDVPLQNLSCTFSDSQSQVIDFARFRRLCSMLGRIQTAHFQLQVQTYAYSGGQQATYYDDVVHVLNAVLEKSCVDLTVDVAHDLTLGPARLSRRGRGGDPTRKTHEFQTLAVPALSSSAFRLKTLKTFRMHSEILFSPHCRAWTIDVLNSFPIVSLSIDAPSVPTDALDALLLVTEIPTLRDLALLRCRVKPSGLHLFLSRHPGITRLHLGHIFVPSLQERLPPDHLPQLRDLTAPAPQISYLLQAMDQTTSLRTVRVLSHMTRLDLSFIDASLQPVVSRLESVYITLVLPVPPQLPRFGTDLELLSSDDCLLAFVKTLEFVFAPENVTFTKLSDYLCLTAWCELFPNLKCVELSGFDSTYSTQLALEALHKRVQKLHPFATG</sequence>
<dbReference type="AlphaFoldDB" id="A0AAW0CMW1"/>
<keyword evidence="3" id="KW-1185">Reference proteome</keyword>
<evidence type="ECO:0000313" key="3">
    <source>
        <dbReference type="Proteomes" id="UP001362999"/>
    </source>
</evidence>
<dbReference type="Proteomes" id="UP001362999">
    <property type="component" value="Unassembled WGS sequence"/>
</dbReference>
<evidence type="ECO:0000259" key="1">
    <source>
        <dbReference type="Pfam" id="PF12937"/>
    </source>
</evidence>
<protein>
    <submittedName>
        <fullName evidence="2">F-box domain-containing protein</fullName>
    </submittedName>
</protein>
<accession>A0AAW0CMW1</accession>
<dbReference type="SUPFAM" id="SSF52047">
    <property type="entry name" value="RNI-like"/>
    <property type="match status" value="1"/>
</dbReference>
<proteinExistence type="predicted"/>